<comment type="caution">
    <text evidence="5">The sequence shown here is derived from an EMBL/GenBank/DDBJ whole genome shotgun (WGS) entry which is preliminary data.</text>
</comment>
<dbReference type="GO" id="GO:0071933">
    <property type="term" value="F:Arp2/3 complex binding"/>
    <property type="evidence" value="ECO:0007669"/>
    <property type="project" value="TreeGrafter"/>
</dbReference>
<comment type="subcellular location">
    <subcellularLocation>
        <location evidence="2">Cytoplasm</location>
        <location evidence="2">Cytoskeleton</location>
    </subcellularLocation>
</comment>
<dbReference type="Gene3D" id="1.20.5.340">
    <property type="match status" value="1"/>
</dbReference>
<keyword evidence="6" id="KW-1185">Reference proteome</keyword>
<accession>A0A9D5HGL0</accession>
<dbReference type="PANTHER" id="PTHR12902:SF1">
    <property type="entry name" value="WISKOTT-ALDRICH SYNDROME PROTEIN FAMILY MEMBER"/>
    <property type="match status" value="1"/>
</dbReference>
<dbReference type="EMBL" id="JAGGNH010000004">
    <property type="protein sequence ID" value="KAJ0975528.1"/>
    <property type="molecule type" value="Genomic_DNA"/>
</dbReference>
<reference evidence="5" key="2">
    <citation type="journal article" date="2022" name="Hortic Res">
        <title>The genome of Dioscorea zingiberensis sheds light on the biosynthesis, origin and evolution of the medicinally important diosgenin saponins.</title>
        <authorList>
            <person name="Li Y."/>
            <person name="Tan C."/>
            <person name="Li Z."/>
            <person name="Guo J."/>
            <person name="Li S."/>
            <person name="Chen X."/>
            <person name="Wang C."/>
            <person name="Dai X."/>
            <person name="Yang H."/>
            <person name="Song W."/>
            <person name="Hou L."/>
            <person name="Xu J."/>
            <person name="Tong Z."/>
            <person name="Xu A."/>
            <person name="Yuan X."/>
            <person name="Wang W."/>
            <person name="Yang Q."/>
            <person name="Chen L."/>
            <person name="Sun Z."/>
            <person name="Wang K."/>
            <person name="Pan B."/>
            <person name="Chen J."/>
            <person name="Bao Y."/>
            <person name="Liu F."/>
            <person name="Qi X."/>
            <person name="Gang D.R."/>
            <person name="Wen J."/>
            <person name="Li J."/>
        </authorList>
    </citation>
    <scope>NUCLEOTIDE SEQUENCE</scope>
    <source>
        <strain evidence="5">Dzin_1.0</strain>
    </source>
</reference>
<protein>
    <recommendedName>
        <fullName evidence="2">Protein SCAR</fullName>
    </recommendedName>
    <alternativeName>
        <fullName evidence="2">Protein WAVE</fullName>
    </alternativeName>
</protein>
<dbReference type="GO" id="GO:0005856">
    <property type="term" value="C:cytoskeleton"/>
    <property type="evidence" value="ECO:0007669"/>
    <property type="project" value="UniProtKB-SubCell"/>
</dbReference>
<evidence type="ECO:0000313" key="5">
    <source>
        <dbReference type="EMBL" id="KAJ0975528.1"/>
    </source>
</evidence>
<sequence length="1546" mass="170650">MPTIRYQVRNEYGLASQELYHAADRDDPEAILEGVAMAGLVGVLRQLGDLAEFAAEIFHDLHEEVMATAARGHGMILRVQQLEAEFPCIEKALLSETSQISFAENSGINWHANLQWNQNLIAGGDMPRFILDSYEECRGPPRLFTLDKFDIAGAGACLKRYSDPSFFKTNLASSDKMEAELQMEKRSRKIKKKGSRWRNGATLESLLAPQNSSNLQVVNSEEVSETIPMRRVKLKHGNLNDSTARSGKGFMKNLIEVNLPEEKVFKNSKHNNYVLKKSFDTSGSVPEVDEVFIDNSVNNSSFKGITPTQSPIKQKVMVLPANKLEDQSTNDEDLFEALSEQICEVLGEKEAFTEVEDKLFNNANGSHTCKLEKSLLSVQALDQNELLTDGEYRENGHPDGYMSDDVTSEIESYVDALNTMESELETDSECKARTVPGQTNVEHQLVNSNEEVLKLQSHSPEHDSTQKSRVSLTDFINRTVPSISDLDTIDNLSDTHLPQGFMLDSDVPAISVVYPDEIQEASTEEVSRNAEDMAQGISENMVYDKIYDGLVSNITNLRSEITEASANSYVTDLTSTHHLVPQESVNEEARSVSSDQIKLPSDYAKDTSEVPGHLHGNVPNTAESLELPSQLTYEIESGELPEKSEVSLDASLDENGIVDSTCGGRDTPKIVDHMTFAEEKTIEVTTATFGIADNPSQQHGNIIHEVPASWLAKPLIPSIFQTEEPEKLMELEEARTLVDVSPTVTPNQDHSSIDVQPEHSLAEMENVEPAEDLACLQVIFDPQNADDYVESRLQPSNVLPVELDHLSYVDEPQCSQNMNSELKCLFPNEWTPQHLSSDYEKKDVSAGSADLKLPFECDELIVEADSDKYDPLSSFPEESKFHAESQEDYVPEEAVPNLQKVRIKLSVPKDLPALDSENSINDAPCSDVEDEQLSASTVSNSELPVEDSFTTIGEPADAVCHSLLSTDAQTDLNSNDEVDKIHSLRNVDFAVIQCSNDFTKEELSYLINFLSEPAMPVEASKLHDSNKAKVIDSPEGDERFHPFGIQLESEPLVEQSYVKSSDAEQELDSHAAASKDKNCKLGSPISNIAIFNQVDAEDSASFACSPEVSPTCLTFDISAVSLPVSQSFGLVPSETSPQCVVPFLTSFTSEVIENTPPLPPLPPLQWRMGKPQLGSQKPDGKTERPFTEQNAFSDLCAEGKKHLNCSGVAKVEMFQPENSFASLATIASDKIQHGSMTSQSKIVHALRLADLPPIVDEAGHRDVGHDGFREGVPKPSDVIPLLPAADDGLRQHSPFLQAERSQASELSGLVPTLDDERSRLDQVLPRVDTESACQSTVTKERNGIQLPDVFLAMPDDCQSSITKERNGIQSPDVFLATSDDDHMCHFSHGVDESENMQLMNLPMPQQCEDPKACQHDFLYLHGNMYPPYEITFPAVEDEKPNGKVSSIRARPRDPLIEAVASHDKSMLRKVSEMVQPSTKPKDERNSLLEQIKNKSFNLKPAVVTKPSIKGPSTNIKVAAILEKANAIRQAFVGSDDDDDGDSWSDS</sequence>
<dbReference type="OrthoDB" id="1929108at2759"/>
<evidence type="ECO:0000259" key="4">
    <source>
        <dbReference type="PROSITE" id="PS51082"/>
    </source>
</evidence>
<comment type="similarity">
    <text evidence="1 2">Belongs to the SCAR/WAVE family.</text>
</comment>
<reference evidence="5" key="1">
    <citation type="submission" date="2021-03" db="EMBL/GenBank/DDBJ databases">
        <authorList>
            <person name="Li Z."/>
            <person name="Yang C."/>
        </authorList>
    </citation>
    <scope>NUCLEOTIDE SEQUENCE</scope>
    <source>
        <strain evidence="5">Dzin_1.0</strain>
        <tissue evidence="5">Leaf</tissue>
    </source>
</reference>
<evidence type="ECO:0000256" key="2">
    <source>
        <dbReference type="RuleBase" id="RU367034"/>
    </source>
</evidence>
<evidence type="ECO:0000256" key="1">
    <source>
        <dbReference type="ARBA" id="ARBA00006993"/>
    </source>
</evidence>
<dbReference type="PROSITE" id="PS51082">
    <property type="entry name" value="WH2"/>
    <property type="match status" value="1"/>
</dbReference>
<dbReference type="GO" id="GO:0034237">
    <property type="term" value="F:protein kinase A regulatory subunit binding"/>
    <property type="evidence" value="ECO:0007669"/>
    <property type="project" value="TreeGrafter"/>
</dbReference>
<dbReference type="Gene3D" id="6.10.280.150">
    <property type="match status" value="2"/>
</dbReference>
<feature type="domain" description="WH2" evidence="4">
    <location>
        <begin position="1483"/>
        <end position="1501"/>
    </location>
</feature>
<keyword evidence="2" id="KW-0009">Actin-binding</keyword>
<dbReference type="InterPro" id="IPR028288">
    <property type="entry name" value="SCAR/WAVE_fam"/>
</dbReference>
<name>A0A9D5HGL0_9LILI</name>
<dbReference type="InterPro" id="IPR003124">
    <property type="entry name" value="WH2_dom"/>
</dbReference>
<organism evidence="5 6">
    <name type="scientific">Dioscorea zingiberensis</name>
    <dbReference type="NCBI Taxonomy" id="325984"/>
    <lineage>
        <taxon>Eukaryota</taxon>
        <taxon>Viridiplantae</taxon>
        <taxon>Streptophyta</taxon>
        <taxon>Embryophyta</taxon>
        <taxon>Tracheophyta</taxon>
        <taxon>Spermatophyta</taxon>
        <taxon>Magnoliopsida</taxon>
        <taxon>Liliopsida</taxon>
        <taxon>Dioscoreales</taxon>
        <taxon>Dioscoreaceae</taxon>
        <taxon>Dioscorea</taxon>
    </lineage>
</organism>
<evidence type="ECO:0000313" key="6">
    <source>
        <dbReference type="Proteomes" id="UP001085076"/>
    </source>
</evidence>
<dbReference type="GO" id="GO:0003779">
    <property type="term" value="F:actin binding"/>
    <property type="evidence" value="ECO:0007669"/>
    <property type="project" value="UniProtKB-UniRule"/>
</dbReference>
<dbReference type="PANTHER" id="PTHR12902">
    <property type="entry name" value="WASP-1"/>
    <property type="match status" value="1"/>
</dbReference>
<dbReference type="Proteomes" id="UP001085076">
    <property type="component" value="Miscellaneous, Linkage group lg04"/>
</dbReference>
<keyword evidence="2" id="KW-0963">Cytoplasm</keyword>
<keyword evidence="2" id="KW-0206">Cytoskeleton</keyword>
<dbReference type="GO" id="GO:2000601">
    <property type="term" value="P:positive regulation of Arp2/3 complex-mediated actin nucleation"/>
    <property type="evidence" value="ECO:0007669"/>
    <property type="project" value="TreeGrafter"/>
</dbReference>
<evidence type="ECO:0000256" key="3">
    <source>
        <dbReference type="SAM" id="MobiDB-lite"/>
    </source>
</evidence>
<proteinExistence type="inferred from homology"/>
<comment type="function">
    <text evidence="2">Involved in regulation of actin and microtubule organization. Part of a WAVE complex that activates the Arp2/3 complex.</text>
</comment>
<feature type="region of interest" description="Disordered" evidence="3">
    <location>
        <begin position="869"/>
        <end position="890"/>
    </location>
</feature>
<feature type="region of interest" description="Disordered" evidence="3">
    <location>
        <begin position="602"/>
        <end position="621"/>
    </location>
</feature>
<dbReference type="GO" id="GO:0030036">
    <property type="term" value="P:actin cytoskeleton organization"/>
    <property type="evidence" value="ECO:0007669"/>
    <property type="project" value="UniProtKB-UniRule"/>
</dbReference>
<gene>
    <name evidence="5" type="ORF">J5N97_017493</name>
</gene>